<accession>A0ABX1X283</accession>
<proteinExistence type="predicted"/>
<feature type="domain" description="Transposase IS4-like" evidence="2">
    <location>
        <begin position="105"/>
        <end position="330"/>
    </location>
</feature>
<keyword evidence="4" id="KW-1185">Reference proteome</keyword>
<dbReference type="InterPro" id="IPR047952">
    <property type="entry name" value="Transpos_IS4"/>
</dbReference>
<organism evidence="3 4">
    <name type="scientific">Marinifilum caeruleilacunae</name>
    <dbReference type="NCBI Taxonomy" id="2499076"/>
    <lineage>
        <taxon>Bacteria</taxon>
        <taxon>Pseudomonadati</taxon>
        <taxon>Bacteroidota</taxon>
        <taxon>Bacteroidia</taxon>
        <taxon>Marinilabiliales</taxon>
        <taxon>Marinifilaceae</taxon>
    </lineage>
</organism>
<dbReference type="SUPFAM" id="SSF53098">
    <property type="entry name" value="Ribonuclease H-like"/>
    <property type="match status" value="1"/>
</dbReference>
<dbReference type="PANTHER" id="PTHR37529:SF1">
    <property type="entry name" value="TRANSPOSASE INSG FOR INSERTION SEQUENCE ELEMENT IS4-RELATED"/>
    <property type="match status" value="1"/>
</dbReference>
<dbReference type="Proteomes" id="UP000732105">
    <property type="component" value="Unassembled WGS sequence"/>
</dbReference>
<feature type="compositionally biased region" description="Basic residues" evidence="1">
    <location>
        <begin position="405"/>
        <end position="419"/>
    </location>
</feature>
<dbReference type="NCBIfam" id="NF033592">
    <property type="entry name" value="transpos_IS4_1"/>
    <property type="match status" value="1"/>
</dbReference>
<gene>
    <name evidence="3" type="ORF">ELS83_21520</name>
</gene>
<dbReference type="InterPro" id="IPR012337">
    <property type="entry name" value="RNaseH-like_sf"/>
</dbReference>
<dbReference type="InterPro" id="IPR002559">
    <property type="entry name" value="Transposase_11"/>
</dbReference>
<dbReference type="PANTHER" id="PTHR37529">
    <property type="entry name" value="TRANSPOSASE INSG FOR INSERTION SEQUENCE ELEMENT IS4-RELATED"/>
    <property type="match status" value="1"/>
</dbReference>
<sequence>MVEKIREHLFSEQLKFQFRMNAKDFTRDRVLTFSTTLLFMMNFLRKSLAIEIFNFVKNIKTQSFSKSAFVQCRKKINPLVFKELSQVLTREFYTDNDESVKLWKGFRLLAVDGSRISLPDTKELRSKYGATKNQTATSVVQARMSVLYDVLNNYVIDGKIAPLTIGEKSMAIEHLAHTKSNDLVIYDRGYPSFDLIYEHLQLKIDCLIRVKVSFSNASKNFVESGKYSCVIDMQPGKNISLKHKNYTKNDSAKVRLIRVDLPDGTTEVLMTTLLCSKTYPTGVFKDLYLKRWGVENYYDELKNKIKVELFSGYSDQCIQQDFNAALFISNIQTLMVAELNEELQEKQKTKYKYKVNSNLSYGFLKDRIVELFLSNKEMDVVFLELKEIFSKNLIPIRPNRNFNRHKDKYRNRVKPKVTKNQRDAL</sequence>
<evidence type="ECO:0000259" key="2">
    <source>
        <dbReference type="Pfam" id="PF01609"/>
    </source>
</evidence>
<name>A0ABX1X283_9BACT</name>
<comment type="caution">
    <text evidence="3">The sequence shown here is derived from an EMBL/GenBank/DDBJ whole genome shotgun (WGS) entry which is preliminary data.</text>
</comment>
<dbReference type="EMBL" id="RZNH01000092">
    <property type="protein sequence ID" value="NOU62372.1"/>
    <property type="molecule type" value="Genomic_DNA"/>
</dbReference>
<feature type="region of interest" description="Disordered" evidence="1">
    <location>
        <begin position="405"/>
        <end position="425"/>
    </location>
</feature>
<evidence type="ECO:0000256" key="1">
    <source>
        <dbReference type="SAM" id="MobiDB-lite"/>
    </source>
</evidence>
<dbReference type="Pfam" id="PF01609">
    <property type="entry name" value="DDE_Tnp_1"/>
    <property type="match status" value="1"/>
</dbReference>
<reference evidence="3 4" key="1">
    <citation type="submission" date="2018-12" db="EMBL/GenBank/DDBJ databases">
        <title>Marinifilum JC070 sp. nov., a marine bacterium isolated from Yongle Blue Hole in the South China Sea.</title>
        <authorList>
            <person name="Fu T."/>
        </authorList>
    </citation>
    <scope>NUCLEOTIDE SEQUENCE [LARGE SCALE GENOMIC DNA]</scope>
    <source>
        <strain evidence="3 4">JC070</strain>
    </source>
</reference>
<protein>
    <submittedName>
        <fullName evidence="3">IS4 family transposase</fullName>
    </submittedName>
</protein>
<evidence type="ECO:0000313" key="4">
    <source>
        <dbReference type="Proteomes" id="UP000732105"/>
    </source>
</evidence>
<evidence type="ECO:0000313" key="3">
    <source>
        <dbReference type="EMBL" id="NOU62372.1"/>
    </source>
</evidence>